<comment type="caution">
    <text evidence="2">The sequence shown here is derived from an EMBL/GenBank/DDBJ whole genome shotgun (WGS) entry which is preliminary data.</text>
</comment>
<dbReference type="SUPFAM" id="SSF56784">
    <property type="entry name" value="HAD-like"/>
    <property type="match status" value="1"/>
</dbReference>
<dbReference type="PANTHER" id="PTHR43434:SF19">
    <property type="entry name" value="PHOSPHONOACETALDEHYDE HYDROLASE"/>
    <property type="match status" value="1"/>
</dbReference>
<dbReference type="EC" id="3.11.1.1" evidence="1"/>
<dbReference type="InterPro" id="IPR023214">
    <property type="entry name" value="HAD_sf"/>
</dbReference>
<dbReference type="PANTHER" id="PTHR43434">
    <property type="entry name" value="PHOSPHOGLYCOLATE PHOSPHATASE"/>
    <property type="match status" value="1"/>
</dbReference>
<reference evidence="2 3" key="1">
    <citation type="journal article" date="2017" name="Genome Announc.">
        <title>Draft Genome Sequence of Romboutsia weinsteinii sp. nov. Strain CCRI-19649(T) Isolated from Surface Water.</title>
        <authorList>
            <person name="Maheux A.F."/>
            <person name="Boudreau D.K."/>
            <person name="Berube E."/>
            <person name="Boissinot M."/>
            <person name="Cantin P."/>
            <person name="Raymond F."/>
            <person name="Corbeil J."/>
            <person name="Omar R.F."/>
            <person name="Bergeron M.G."/>
        </authorList>
    </citation>
    <scope>NUCLEOTIDE SEQUENCE [LARGE SCALE GENOMIC DNA]</scope>
    <source>
        <strain evidence="2 3">CCRI-19649</strain>
    </source>
</reference>
<keyword evidence="1 2" id="KW-0378">Hydrolase</keyword>
<dbReference type="GO" id="GO:0000287">
    <property type="term" value="F:magnesium ion binding"/>
    <property type="evidence" value="ECO:0007669"/>
    <property type="project" value="UniProtKB-UniRule"/>
</dbReference>
<dbReference type="GO" id="GO:0005829">
    <property type="term" value="C:cytosol"/>
    <property type="evidence" value="ECO:0007669"/>
    <property type="project" value="TreeGrafter"/>
</dbReference>
<evidence type="ECO:0000313" key="3">
    <source>
        <dbReference type="Proteomes" id="UP000215694"/>
    </source>
</evidence>
<dbReference type="Gene3D" id="1.10.150.240">
    <property type="entry name" value="Putative phosphatase, domain 2"/>
    <property type="match status" value="1"/>
</dbReference>
<accession>A0A371J708</accession>
<feature type="binding site" evidence="1">
    <location>
        <position position="186"/>
    </location>
    <ligand>
        <name>Mg(2+)</name>
        <dbReference type="ChEBI" id="CHEBI:18420"/>
    </ligand>
</feature>
<dbReference type="Gene3D" id="3.40.50.1000">
    <property type="entry name" value="HAD superfamily/HAD-like"/>
    <property type="match status" value="1"/>
</dbReference>
<comment type="catalytic activity">
    <reaction evidence="1">
        <text>phosphonoacetaldehyde + H2O = acetaldehyde + phosphate + H(+)</text>
        <dbReference type="Rhea" id="RHEA:18905"/>
        <dbReference type="ChEBI" id="CHEBI:15343"/>
        <dbReference type="ChEBI" id="CHEBI:15377"/>
        <dbReference type="ChEBI" id="CHEBI:15378"/>
        <dbReference type="ChEBI" id="CHEBI:43474"/>
        <dbReference type="ChEBI" id="CHEBI:58383"/>
        <dbReference type="EC" id="3.11.1.1"/>
    </reaction>
</comment>
<sequence length="269" mass="30696">MMNKIEAVIFDWAGTTVDYGCFAPVRAFIEVFEAYKISPTIEETRKPMGMLKWDHIKTMMSMHRINSLWIENHGREFTDKDIDNMHDIFLDKLMSILHNYGEPKPFVVETIQQLRNRGIKIGSTTGYTDEMMEIVTREAKGRGYEPDCMFSPTSTKNVGRPYPFMLFKNLEELKVSSVKNVIKVGDTVSDILEGKNAGVYTVGLIDGSSEMALTEGEFNSLTDDEKEVQRERVSKIFKDAGADFVIYDVRGLLELIDYIESKEVLSLNI</sequence>
<dbReference type="HAMAP" id="MF_01375">
    <property type="entry name" value="PhnX"/>
    <property type="match status" value="1"/>
</dbReference>
<dbReference type="GO" id="GO:0050194">
    <property type="term" value="F:phosphonoacetaldehyde hydrolase activity"/>
    <property type="evidence" value="ECO:0007669"/>
    <property type="project" value="UniProtKB-UniRule"/>
</dbReference>
<feature type="binding site" evidence="1">
    <location>
        <position position="11"/>
    </location>
    <ligand>
        <name>Mg(2+)</name>
        <dbReference type="ChEBI" id="CHEBI:18420"/>
    </ligand>
</feature>
<dbReference type="AlphaFoldDB" id="A0A371J708"/>
<dbReference type="GO" id="GO:0019700">
    <property type="term" value="P:organic phosphonate catabolic process"/>
    <property type="evidence" value="ECO:0007669"/>
    <property type="project" value="InterPro"/>
</dbReference>
<dbReference type="NCBIfam" id="TIGR01422">
    <property type="entry name" value="phosphonatase"/>
    <property type="match status" value="1"/>
</dbReference>
<feature type="active site" description="Nucleophile" evidence="1">
    <location>
        <position position="11"/>
    </location>
</feature>
<dbReference type="SFLD" id="SFLDS00003">
    <property type="entry name" value="Haloacid_Dehalogenase"/>
    <property type="match status" value="1"/>
</dbReference>
<dbReference type="InterPro" id="IPR050155">
    <property type="entry name" value="HAD-like_hydrolase_sf"/>
</dbReference>
<comment type="similarity">
    <text evidence="1">Belongs to the HAD-like hydrolase superfamily. PhnX family.</text>
</comment>
<dbReference type="InterPro" id="IPR006323">
    <property type="entry name" value="Phosphonoacetald_hydro"/>
</dbReference>
<dbReference type="InterPro" id="IPR036412">
    <property type="entry name" value="HAD-like_sf"/>
</dbReference>
<dbReference type="GO" id="GO:0006281">
    <property type="term" value="P:DNA repair"/>
    <property type="evidence" value="ECO:0007669"/>
    <property type="project" value="TreeGrafter"/>
</dbReference>
<keyword evidence="1" id="KW-0460">Magnesium</keyword>
<dbReference type="Proteomes" id="UP000215694">
    <property type="component" value="Unassembled WGS sequence"/>
</dbReference>
<comment type="subunit">
    <text evidence="1">Homodimer.</text>
</comment>
<keyword evidence="1" id="KW-0704">Schiff base</keyword>
<feature type="binding site" evidence="1">
    <location>
        <position position="13"/>
    </location>
    <ligand>
        <name>Mg(2+)</name>
        <dbReference type="ChEBI" id="CHEBI:18420"/>
    </ligand>
</feature>
<feature type="active site" description="Schiff-base intermediate with substrate" evidence="1">
    <location>
        <position position="52"/>
    </location>
</feature>
<name>A0A371J708_9FIRM</name>
<keyword evidence="1" id="KW-0479">Metal-binding</keyword>
<dbReference type="OrthoDB" id="5504491at2"/>
<keyword evidence="3" id="KW-1185">Reference proteome</keyword>
<comment type="cofactor">
    <cofactor evidence="1">
        <name>Mg(2+)</name>
        <dbReference type="ChEBI" id="CHEBI:18420"/>
    </cofactor>
    <text evidence="1">Binds 1 Mg(2+) ion per subunit.</text>
</comment>
<dbReference type="InterPro" id="IPR023198">
    <property type="entry name" value="PGP-like_dom2"/>
</dbReference>
<evidence type="ECO:0000256" key="1">
    <source>
        <dbReference type="HAMAP-Rule" id="MF_01375"/>
    </source>
</evidence>
<gene>
    <name evidence="1" type="primary">phnX</name>
    <name evidence="2" type="ORF">CHL78_004665</name>
</gene>
<evidence type="ECO:0000313" key="2">
    <source>
        <dbReference type="EMBL" id="RDY28483.1"/>
    </source>
</evidence>
<dbReference type="GO" id="GO:0008967">
    <property type="term" value="F:phosphoglycolate phosphatase activity"/>
    <property type="evidence" value="ECO:0007669"/>
    <property type="project" value="TreeGrafter"/>
</dbReference>
<proteinExistence type="inferred from homology"/>
<protein>
    <recommendedName>
        <fullName evidence="1">Phosphonoacetaldehyde hydrolase</fullName>
        <shortName evidence="1">Phosphonatase</shortName>
        <ecNumber evidence="1">3.11.1.1</ecNumber>
    </recommendedName>
    <alternativeName>
        <fullName evidence="1">Phosphonoacetaldehyde phosphonohydrolase</fullName>
    </alternativeName>
</protein>
<organism evidence="2 3">
    <name type="scientific">Romboutsia weinsteinii</name>
    <dbReference type="NCBI Taxonomy" id="2020949"/>
    <lineage>
        <taxon>Bacteria</taxon>
        <taxon>Bacillati</taxon>
        <taxon>Bacillota</taxon>
        <taxon>Clostridia</taxon>
        <taxon>Peptostreptococcales</taxon>
        <taxon>Peptostreptococcaceae</taxon>
        <taxon>Romboutsia</taxon>
    </lineage>
</organism>
<dbReference type="SFLD" id="SFLDG01129">
    <property type="entry name" value="C1.5:_HAD__Beta-PGM__Phosphata"/>
    <property type="match status" value="1"/>
</dbReference>
<dbReference type="SFLD" id="SFLDG01135">
    <property type="entry name" value="C1.5.6:_HAD__Beta-PGM__Phospha"/>
    <property type="match status" value="1"/>
</dbReference>
<comment type="function">
    <text evidence="1">Involved in phosphonate degradation.</text>
</comment>
<dbReference type="Pfam" id="PF00702">
    <property type="entry name" value="Hydrolase"/>
    <property type="match status" value="1"/>
</dbReference>
<dbReference type="EMBL" id="NOJY02000006">
    <property type="protein sequence ID" value="RDY28483.1"/>
    <property type="molecule type" value="Genomic_DNA"/>
</dbReference>